<keyword evidence="1" id="KW-0732">Signal</keyword>
<feature type="signal peptide" evidence="1">
    <location>
        <begin position="1"/>
        <end position="20"/>
    </location>
</feature>
<feature type="domain" description="Superoxide dismutase copper/zinc binding" evidence="2">
    <location>
        <begin position="49"/>
        <end position="185"/>
    </location>
</feature>
<gene>
    <name evidence="3" type="ORF">BWQ96_06015</name>
</gene>
<dbReference type="InterPro" id="IPR024134">
    <property type="entry name" value="SOD_Cu/Zn_/chaperone"/>
</dbReference>
<evidence type="ECO:0000256" key="1">
    <source>
        <dbReference type="SAM" id="SignalP"/>
    </source>
</evidence>
<feature type="chain" id="PRO_5015907715" evidence="1">
    <location>
        <begin position="21"/>
        <end position="197"/>
    </location>
</feature>
<dbReference type="STRING" id="448386.A0A2V3IQ98"/>
<dbReference type="OrthoDB" id="2015551at2759"/>
<protein>
    <submittedName>
        <fullName evidence="3">Superoxide dismutase [Cu-Zn]</fullName>
    </submittedName>
</protein>
<dbReference type="PANTHER" id="PTHR10003">
    <property type="entry name" value="SUPEROXIDE DISMUTASE CU-ZN -RELATED"/>
    <property type="match status" value="1"/>
</dbReference>
<reference evidence="3 4" key="1">
    <citation type="journal article" date="2018" name="Mol. Biol. Evol.">
        <title>Analysis of the draft genome of the red seaweed Gracilariopsis chorda provides insights into genome size evolution in Rhodophyta.</title>
        <authorList>
            <person name="Lee J."/>
            <person name="Yang E.C."/>
            <person name="Graf L."/>
            <person name="Yang J.H."/>
            <person name="Qiu H."/>
            <person name="Zel Zion U."/>
            <person name="Chan C.X."/>
            <person name="Stephens T.G."/>
            <person name="Weber A.P.M."/>
            <person name="Boo G.H."/>
            <person name="Boo S.M."/>
            <person name="Kim K.M."/>
            <person name="Shin Y."/>
            <person name="Jung M."/>
            <person name="Lee S.J."/>
            <person name="Yim H.S."/>
            <person name="Lee J.H."/>
            <person name="Bhattacharya D."/>
            <person name="Yoon H.S."/>
        </authorList>
    </citation>
    <scope>NUCLEOTIDE SEQUENCE [LARGE SCALE GENOMIC DNA]</scope>
    <source>
        <strain evidence="3 4">SKKU-2015</strain>
        <tissue evidence="3">Whole body</tissue>
    </source>
</reference>
<dbReference type="Gene3D" id="2.60.40.200">
    <property type="entry name" value="Superoxide dismutase, copper/zinc binding domain"/>
    <property type="match status" value="1"/>
</dbReference>
<sequence>MSISTLPLFLLAVLLSCSAASPFYWKKPCLSQPSLTCYFTPTAGHNVTGSVQFSPLFMRKARSRNRCFVRITAKLNNLSPGYHGFHIHTYGDIRSSDGKSTGGHFSNPSGIARQHALPGDWPRHWGDFGSLEAAGDGTATYDRVDYIIKLRGIVGRGMIVHALEDKGKEAQPSGGAGSRQARCVIGIANPDYMANMS</sequence>
<dbReference type="InterPro" id="IPR036423">
    <property type="entry name" value="SOD-like_Cu/Zn_dom_sf"/>
</dbReference>
<name>A0A2V3IQ98_9FLOR</name>
<keyword evidence="4" id="KW-1185">Reference proteome</keyword>
<accession>A0A2V3IQ98</accession>
<dbReference type="EMBL" id="NBIV01000097">
    <property type="protein sequence ID" value="PXF44234.1"/>
    <property type="molecule type" value="Genomic_DNA"/>
</dbReference>
<organism evidence="3 4">
    <name type="scientific">Gracilariopsis chorda</name>
    <dbReference type="NCBI Taxonomy" id="448386"/>
    <lineage>
        <taxon>Eukaryota</taxon>
        <taxon>Rhodophyta</taxon>
        <taxon>Florideophyceae</taxon>
        <taxon>Rhodymeniophycidae</taxon>
        <taxon>Gracilariales</taxon>
        <taxon>Gracilariaceae</taxon>
        <taxon>Gracilariopsis</taxon>
    </lineage>
</organism>
<dbReference type="AlphaFoldDB" id="A0A2V3IQ98"/>
<proteinExistence type="predicted"/>
<dbReference type="GO" id="GO:0006801">
    <property type="term" value="P:superoxide metabolic process"/>
    <property type="evidence" value="ECO:0007669"/>
    <property type="project" value="InterPro"/>
</dbReference>
<dbReference type="Pfam" id="PF00080">
    <property type="entry name" value="Sod_Cu"/>
    <property type="match status" value="1"/>
</dbReference>
<evidence type="ECO:0000259" key="2">
    <source>
        <dbReference type="Pfam" id="PF00080"/>
    </source>
</evidence>
<evidence type="ECO:0000313" key="4">
    <source>
        <dbReference type="Proteomes" id="UP000247409"/>
    </source>
</evidence>
<dbReference type="Proteomes" id="UP000247409">
    <property type="component" value="Unassembled WGS sequence"/>
</dbReference>
<dbReference type="InterPro" id="IPR001424">
    <property type="entry name" value="SOD_Cu_Zn_dom"/>
</dbReference>
<comment type="caution">
    <text evidence="3">The sequence shown here is derived from an EMBL/GenBank/DDBJ whole genome shotgun (WGS) entry which is preliminary data.</text>
</comment>
<evidence type="ECO:0000313" key="3">
    <source>
        <dbReference type="EMBL" id="PXF44234.1"/>
    </source>
</evidence>
<dbReference type="GO" id="GO:0005507">
    <property type="term" value="F:copper ion binding"/>
    <property type="evidence" value="ECO:0007669"/>
    <property type="project" value="InterPro"/>
</dbReference>
<dbReference type="SUPFAM" id="SSF49329">
    <property type="entry name" value="Cu,Zn superoxide dismutase-like"/>
    <property type="match status" value="1"/>
</dbReference>